<dbReference type="Proteomes" id="UP000000323">
    <property type="component" value="Chromosome 2"/>
</dbReference>
<dbReference type="GO" id="GO:0005524">
    <property type="term" value="F:ATP binding"/>
    <property type="evidence" value="ECO:0007669"/>
    <property type="project" value="InterPro"/>
</dbReference>
<dbReference type="Gene3D" id="3.40.50.300">
    <property type="entry name" value="P-loop containing nucleotide triphosphate hydrolases"/>
    <property type="match status" value="2"/>
</dbReference>
<dbReference type="InterPro" id="IPR000212">
    <property type="entry name" value="DNA_helicase_UvrD/REP"/>
</dbReference>
<dbReference type="EMBL" id="CP001826">
    <property type="protein sequence ID" value="ACZ43319.1"/>
    <property type="molecule type" value="Genomic_DNA"/>
</dbReference>
<dbReference type="GO" id="GO:0000725">
    <property type="term" value="P:recombinational repair"/>
    <property type="evidence" value="ECO:0007669"/>
    <property type="project" value="TreeGrafter"/>
</dbReference>
<dbReference type="RefSeq" id="WP_012876350.1">
    <property type="nucleotide sequence ID" value="NC_013526.1"/>
</dbReference>
<dbReference type="Pfam" id="PF13538">
    <property type="entry name" value="UvrD_C_2"/>
    <property type="match status" value="1"/>
</dbReference>
<dbReference type="InterPro" id="IPR006935">
    <property type="entry name" value="Helicase/UvrB_N"/>
</dbReference>
<dbReference type="PROSITE" id="PS51192">
    <property type="entry name" value="HELICASE_ATP_BIND_1"/>
    <property type="match status" value="1"/>
</dbReference>
<dbReference type="InterPro" id="IPR011528">
    <property type="entry name" value="NERD"/>
</dbReference>
<dbReference type="SUPFAM" id="SSF52540">
    <property type="entry name" value="P-loop containing nucleoside triphosphate hydrolases"/>
    <property type="match status" value="1"/>
</dbReference>
<dbReference type="PANTHER" id="PTHR11070:SF2">
    <property type="entry name" value="ATP-DEPENDENT DNA HELICASE SRS2"/>
    <property type="match status" value="1"/>
</dbReference>
<reference evidence="3" key="1">
    <citation type="journal article" date="2010" name="Stand. Genomic Sci.">
        <title>Complete genome sequence of 'Thermobaculum terrenum' type strain (YNP1).</title>
        <authorList>
            <person name="Kiss H."/>
            <person name="Cleland D."/>
            <person name="Lapidus A."/>
            <person name="Lucas S."/>
            <person name="Glavina Del Rio T."/>
            <person name="Nolan M."/>
            <person name="Tice H."/>
            <person name="Han C."/>
            <person name="Goodwin L."/>
            <person name="Pitluck S."/>
            <person name="Liolios K."/>
            <person name="Ivanova N."/>
            <person name="Mavromatis K."/>
            <person name="Ovchinnikova G."/>
            <person name="Pati A."/>
            <person name="Chen A."/>
            <person name="Palaniappan K."/>
            <person name="Land M."/>
            <person name="Hauser L."/>
            <person name="Chang Y."/>
            <person name="Jeffries C."/>
            <person name="Lu M."/>
            <person name="Brettin T."/>
            <person name="Detter J."/>
            <person name="Goker M."/>
            <person name="Tindall B."/>
            <person name="Beck B."/>
            <person name="McDermott T."/>
            <person name="Woyke T."/>
            <person name="Bristow J."/>
            <person name="Eisen J."/>
            <person name="Markowitz V."/>
            <person name="Hugenholtz P."/>
            <person name="Kyrpides N."/>
            <person name="Klenk H."/>
            <person name="Cheng J."/>
        </authorList>
    </citation>
    <scope>NUCLEOTIDE SEQUENCE [LARGE SCALE GENOMIC DNA]</scope>
    <source>
        <strain evidence="3">ATCC BAA-798 / YNP1</strain>
    </source>
</reference>
<keyword evidence="3" id="KW-1185">Reference proteome</keyword>
<dbReference type="STRING" id="525904.Tter_2424"/>
<sequence length="559" mass="63041">MARMYPREIKRSTTSGAERLLFEELRRQLPDEIMVFHSVCWQDPPVDGRGLSRDREADFVILDPSRGILVLEVKGGQVWRDPDTGLYYSNEHLLEESPFEQAKTNMYSLMQRVRTANTTARWAGSYRFEYAVAFPDCYLLPNMADVMPLPRHKVMDSTDLEDLGSWVRRALGRGDPSRKLEGEARAALVRLLSASSEPPPLGLLALIEAQNRRFEELTQGQRNILLAMSEYRRLAVAGCAGSGKTFLAMEQAYRLVSQGLRVLFTCHNRALADWVRESLTKTLGGLPDNLHVDEFDGVAIELCRRHGVSVPDPERLSEAQKTEFYRETLPELLDTALGHMTQEDKFDAVVVDEAQDFHVLRWGPLLGLLKDPGEGHLYIFYDSNQNLFVPEVDFPIPRPHLMLRQNCRNTQAIHSLAAKYHSDPDSLSCLGPEGLPPKVVECEPTAQLAALRREIIELREQGLSPSQIVVLTPRSSRHSDFKEGTDVGHGLRLTWGKPDSGHVAIRNIYAYKGLEADVAIVVEPHHIHREKLSQVLYVAFSRARHHLVVLGGLPEPRSS</sequence>
<proteinExistence type="predicted"/>
<dbReference type="eggNOG" id="COG0210">
    <property type="taxonomic scope" value="Bacteria"/>
</dbReference>
<dbReference type="AlphaFoldDB" id="D1CHU8"/>
<dbReference type="GO" id="GO:0005829">
    <property type="term" value="C:cytosol"/>
    <property type="evidence" value="ECO:0007669"/>
    <property type="project" value="TreeGrafter"/>
</dbReference>
<dbReference type="InterPro" id="IPR014001">
    <property type="entry name" value="Helicase_ATP-bd"/>
</dbReference>
<dbReference type="GO" id="GO:0043138">
    <property type="term" value="F:3'-5' DNA helicase activity"/>
    <property type="evidence" value="ECO:0007669"/>
    <property type="project" value="TreeGrafter"/>
</dbReference>
<dbReference type="HOGENOM" id="CLU_024502_0_0_0"/>
<accession>D1CHU8</accession>
<dbReference type="KEGG" id="ttr:Tter_2424"/>
<dbReference type="Pfam" id="PF04851">
    <property type="entry name" value="ResIII"/>
    <property type="match status" value="1"/>
</dbReference>
<organism evidence="2 3">
    <name type="scientific">Thermobaculum terrenum (strain ATCC BAA-798 / CCMEE 7001 / YNP1)</name>
    <dbReference type="NCBI Taxonomy" id="525904"/>
    <lineage>
        <taxon>Bacteria</taxon>
        <taxon>Bacillati</taxon>
        <taxon>Chloroflexota</taxon>
        <taxon>Chloroflexia</taxon>
        <taxon>Candidatus Thermobaculales</taxon>
        <taxon>Candidatus Thermobaculaceae</taxon>
        <taxon>Thermobaculum</taxon>
    </lineage>
</organism>
<dbReference type="Pfam" id="PF08378">
    <property type="entry name" value="NERD"/>
    <property type="match status" value="1"/>
</dbReference>
<dbReference type="GO" id="GO:0003677">
    <property type="term" value="F:DNA binding"/>
    <property type="evidence" value="ECO:0007669"/>
    <property type="project" value="InterPro"/>
</dbReference>
<name>D1CHU8_THET1</name>
<dbReference type="InterPro" id="IPR027785">
    <property type="entry name" value="UvrD-like_helicase_C"/>
</dbReference>
<protein>
    <submittedName>
        <fullName evidence="2">NERD domain protein</fullName>
    </submittedName>
</protein>
<gene>
    <name evidence="2" type="ordered locus">Tter_2424</name>
</gene>
<dbReference type="InterPro" id="IPR027417">
    <property type="entry name" value="P-loop_NTPase"/>
</dbReference>
<evidence type="ECO:0000313" key="3">
    <source>
        <dbReference type="Proteomes" id="UP000000323"/>
    </source>
</evidence>
<evidence type="ECO:0000259" key="1">
    <source>
        <dbReference type="PROSITE" id="PS51192"/>
    </source>
</evidence>
<evidence type="ECO:0000313" key="2">
    <source>
        <dbReference type="EMBL" id="ACZ43319.1"/>
    </source>
</evidence>
<dbReference type="PANTHER" id="PTHR11070">
    <property type="entry name" value="UVRD / RECB / PCRA DNA HELICASE FAMILY MEMBER"/>
    <property type="match status" value="1"/>
</dbReference>
<feature type="domain" description="Helicase ATP-binding" evidence="1">
    <location>
        <begin position="225"/>
        <end position="368"/>
    </location>
</feature>